<evidence type="ECO:0000256" key="1">
    <source>
        <dbReference type="ARBA" id="ARBA00008710"/>
    </source>
</evidence>
<proteinExistence type="inferred from homology"/>
<dbReference type="RefSeq" id="WP_187242856.1">
    <property type="nucleotide sequence ID" value="NZ_BAAAOK010000028.1"/>
</dbReference>
<evidence type="ECO:0000259" key="3">
    <source>
        <dbReference type="Pfam" id="PF01814"/>
    </source>
</evidence>
<evidence type="ECO:0000313" key="4">
    <source>
        <dbReference type="EMBL" id="MBC6465830.1"/>
    </source>
</evidence>
<dbReference type="CDD" id="cd12108">
    <property type="entry name" value="Hr-like"/>
    <property type="match status" value="1"/>
</dbReference>
<accession>A0ABR7LLU9</accession>
<dbReference type="InterPro" id="IPR004378">
    <property type="entry name" value="F420H2_quin_Rdtase"/>
</dbReference>
<dbReference type="InterPro" id="IPR012312">
    <property type="entry name" value="Hemerythrin-like"/>
</dbReference>
<reference evidence="4 5" key="1">
    <citation type="submission" date="2020-06" db="EMBL/GenBank/DDBJ databases">
        <title>Actinomadura xiongansis sp. nov., isolated from soil of Baiyangdian.</title>
        <authorList>
            <person name="Zhang X."/>
        </authorList>
    </citation>
    <scope>NUCLEOTIDE SEQUENCE [LARGE SCALE GENOMIC DNA]</scope>
    <source>
        <strain evidence="4 5">HBUM206468</strain>
    </source>
</reference>
<dbReference type="Pfam" id="PF04075">
    <property type="entry name" value="F420H2_quin_red"/>
    <property type="match status" value="1"/>
</dbReference>
<dbReference type="Gene3D" id="2.30.110.10">
    <property type="entry name" value="Electron Transport, Fmn-binding Protein, Chain A"/>
    <property type="match status" value="1"/>
</dbReference>
<evidence type="ECO:0000256" key="2">
    <source>
        <dbReference type="ARBA" id="ARBA00049106"/>
    </source>
</evidence>
<dbReference type="PANTHER" id="PTHR39428:SF1">
    <property type="entry name" value="F420H(2)-DEPENDENT QUINONE REDUCTASE RV1261C"/>
    <property type="match status" value="1"/>
</dbReference>
<dbReference type="PANTHER" id="PTHR39428">
    <property type="entry name" value="F420H(2)-DEPENDENT QUINONE REDUCTASE RV1261C"/>
    <property type="match status" value="1"/>
</dbReference>
<comment type="similarity">
    <text evidence="1">Belongs to the F420H(2)-dependent quinone reductase family.</text>
</comment>
<sequence length="305" mass="33895">MSDFNEKIIEEFRTNEGKVGGPFEGSPLALLTTIGAKSGRPRTSPVGYVPDGDRVLVIASNAGAAHHPAWYHNLLANPRITVEIGTETYEATAIPAEGEERDRLFALAVEAAPGYGDYQTMTSRLLPVVVLHRTDRASAEARGRAVGEELRRIHGWFRQELATLRDEVSAYLDGNPIIPSAAFRPAPEPAQRLREHCLTFCDALARHHTGEDTVAFPHLRERFPELGEALERLRREHTVVERLRGDLREAVATLGSGDTAGHRPDRLRADIERLASELEAHFDYEEEQLIPALNALTDVPWPRPE</sequence>
<dbReference type="Proteomes" id="UP000805614">
    <property type="component" value="Unassembled WGS sequence"/>
</dbReference>
<dbReference type="InterPro" id="IPR012349">
    <property type="entry name" value="Split_barrel_FMN-bd"/>
</dbReference>
<comment type="caution">
    <text evidence="4">The sequence shown here is derived from an EMBL/GenBank/DDBJ whole genome shotgun (WGS) entry which is preliminary data.</text>
</comment>
<keyword evidence="5" id="KW-1185">Reference proteome</keyword>
<evidence type="ECO:0000313" key="5">
    <source>
        <dbReference type="Proteomes" id="UP000805614"/>
    </source>
</evidence>
<dbReference type="SUPFAM" id="SSF50475">
    <property type="entry name" value="FMN-binding split barrel"/>
    <property type="match status" value="1"/>
</dbReference>
<dbReference type="Pfam" id="PF01814">
    <property type="entry name" value="Hemerythrin"/>
    <property type="match status" value="1"/>
</dbReference>
<dbReference type="Gene3D" id="1.20.120.520">
    <property type="entry name" value="nmb1532 protein domain like"/>
    <property type="match status" value="1"/>
</dbReference>
<gene>
    <name evidence="4" type="ORF">HKK74_10020</name>
</gene>
<organism evidence="4 5">
    <name type="scientific">Actinomadura alba</name>
    <dbReference type="NCBI Taxonomy" id="406431"/>
    <lineage>
        <taxon>Bacteria</taxon>
        <taxon>Bacillati</taxon>
        <taxon>Actinomycetota</taxon>
        <taxon>Actinomycetes</taxon>
        <taxon>Streptosporangiales</taxon>
        <taxon>Thermomonosporaceae</taxon>
        <taxon>Actinomadura</taxon>
    </lineage>
</organism>
<dbReference type="NCBIfam" id="TIGR00026">
    <property type="entry name" value="hi_GC_TIGR00026"/>
    <property type="match status" value="1"/>
</dbReference>
<comment type="catalytic activity">
    <reaction evidence="2">
        <text>oxidized coenzyme F420-(gamma-L-Glu)(n) + a quinol + H(+) = reduced coenzyme F420-(gamma-L-Glu)(n) + a quinone</text>
        <dbReference type="Rhea" id="RHEA:39663"/>
        <dbReference type="Rhea" id="RHEA-COMP:12939"/>
        <dbReference type="Rhea" id="RHEA-COMP:14378"/>
        <dbReference type="ChEBI" id="CHEBI:15378"/>
        <dbReference type="ChEBI" id="CHEBI:24646"/>
        <dbReference type="ChEBI" id="CHEBI:132124"/>
        <dbReference type="ChEBI" id="CHEBI:133980"/>
        <dbReference type="ChEBI" id="CHEBI:139511"/>
    </reaction>
</comment>
<protein>
    <submittedName>
        <fullName evidence="4">Nitroreductase family deazaflavin-dependent oxidoreductase</fullName>
    </submittedName>
</protein>
<feature type="domain" description="Hemerythrin-like" evidence="3">
    <location>
        <begin position="148"/>
        <end position="293"/>
    </location>
</feature>
<name>A0ABR7LLU9_9ACTN</name>
<dbReference type="EMBL" id="JABVEC010000006">
    <property type="protein sequence ID" value="MBC6465830.1"/>
    <property type="molecule type" value="Genomic_DNA"/>
</dbReference>